<name>Q6CK65_KLULA</name>
<gene>
    <name evidence="6" type="ORF">KLLA0_F13200g</name>
</gene>
<feature type="domain" description="Svf1-like N-terminal" evidence="4">
    <location>
        <begin position="65"/>
        <end position="271"/>
    </location>
</feature>
<evidence type="ECO:0000259" key="4">
    <source>
        <dbReference type="Pfam" id="PF08622"/>
    </source>
</evidence>
<dbReference type="Proteomes" id="UP000000598">
    <property type="component" value="Chromosome F"/>
</dbReference>
<keyword evidence="3" id="KW-0963">Cytoplasm</keyword>
<dbReference type="GO" id="GO:0006979">
    <property type="term" value="P:response to oxidative stress"/>
    <property type="evidence" value="ECO:0007669"/>
    <property type="project" value="InterPro"/>
</dbReference>
<evidence type="ECO:0000259" key="5">
    <source>
        <dbReference type="Pfam" id="PF17187"/>
    </source>
</evidence>
<dbReference type="AlphaFoldDB" id="Q6CK65"/>
<proteinExistence type="inferred from homology"/>
<dbReference type="KEGG" id="kla:KLLA0_F13200g"/>
<organism evidence="6 7">
    <name type="scientific">Kluyveromyces lactis (strain ATCC 8585 / CBS 2359 / DSM 70799 / NBRC 1267 / NRRL Y-1140 / WM37)</name>
    <name type="common">Yeast</name>
    <name type="synonym">Candida sphaerica</name>
    <dbReference type="NCBI Taxonomy" id="284590"/>
    <lineage>
        <taxon>Eukaryota</taxon>
        <taxon>Fungi</taxon>
        <taxon>Dikarya</taxon>
        <taxon>Ascomycota</taxon>
        <taxon>Saccharomycotina</taxon>
        <taxon>Saccharomycetes</taxon>
        <taxon>Saccharomycetales</taxon>
        <taxon>Saccharomycetaceae</taxon>
        <taxon>Kluyveromyces</taxon>
    </lineage>
</organism>
<dbReference type="Pfam" id="PF17187">
    <property type="entry name" value="Svf1_C"/>
    <property type="match status" value="1"/>
</dbReference>
<dbReference type="InterPro" id="IPR051385">
    <property type="entry name" value="Ceramide-binding_SVF1"/>
</dbReference>
<dbReference type="PANTHER" id="PTHR47107:SF1">
    <property type="entry name" value="CERAMIDE-BINDING PROTEIN SVF1-RELATED"/>
    <property type="match status" value="1"/>
</dbReference>
<dbReference type="eggNOG" id="ENOG502QQBB">
    <property type="taxonomic scope" value="Eukaryota"/>
</dbReference>
<reference evidence="6 7" key="1">
    <citation type="journal article" date="2004" name="Nature">
        <title>Genome evolution in yeasts.</title>
        <authorList>
            <consortium name="Genolevures"/>
            <person name="Dujon B."/>
            <person name="Sherman D."/>
            <person name="Fischer G."/>
            <person name="Durrens P."/>
            <person name="Casaregola S."/>
            <person name="Lafontaine I."/>
            <person name="de Montigny J."/>
            <person name="Marck C."/>
            <person name="Neuveglise C."/>
            <person name="Talla E."/>
            <person name="Goffard N."/>
            <person name="Frangeul L."/>
            <person name="Aigle M."/>
            <person name="Anthouard V."/>
            <person name="Babour A."/>
            <person name="Barbe V."/>
            <person name="Barnay S."/>
            <person name="Blanchin S."/>
            <person name="Beckerich J.M."/>
            <person name="Beyne E."/>
            <person name="Bleykasten C."/>
            <person name="Boisrame A."/>
            <person name="Boyer J."/>
            <person name="Cattolico L."/>
            <person name="Confanioleri F."/>
            <person name="de Daruvar A."/>
            <person name="Despons L."/>
            <person name="Fabre E."/>
            <person name="Fairhead C."/>
            <person name="Ferry-Dumazet H."/>
            <person name="Groppi A."/>
            <person name="Hantraye F."/>
            <person name="Hennequin C."/>
            <person name="Jauniaux N."/>
            <person name="Joyet P."/>
            <person name="Kachouri R."/>
            <person name="Kerrest A."/>
            <person name="Koszul R."/>
            <person name="Lemaire M."/>
            <person name="Lesur I."/>
            <person name="Ma L."/>
            <person name="Muller H."/>
            <person name="Nicaud J.M."/>
            <person name="Nikolski M."/>
            <person name="Oztas S."/>
            <person name="Ozier-Kalogeropoulos O."/>
            <person name="Pellenz S."/>
            <person name="Potier S."/>
            <person name="Richard G.F."/>
            <person name="Straub M.L."/>
            <person name="Suleau A."/>
            <person name="Swennene D."/>
            <person name="Tekaia F."/>
            <person name="Wesolowski-Louvel M."/>
            <person name="Westhof E."/>
            <person name="Wirth B."/>
            <person name="Zeniou-Meyer M."/>
            <person name="Zivanovic I."/>
            <person name="Bolotin-Fukuhara M."/>
            <person name="Thierry A."/>
            <person name="Bouchier C."/>
            <person name="Caudron B."/>
            <person name="Scarpelli C."/>
            <person name="Gaillardin C."/>
            <person name="Weissenbach J."/>
            <person name="Wincker P."/>
            <person name="Souciet J.L."/>
        </authorList>
    </citation>
    <scope>NUCLEOTIDE SEQUENCE [LARGE SCALE GENOMIC DNA]</scope>
    <source>
        <strain evidence="7">ATCC 8585 / CBS 2359 / DSM 70799 / NBRC 1267 / NRRL Y-1140 / WM37</strain>
    </source>
</reference>
<dbReference type="GeneID" id="2895967"/>
<evidence type="ECO:0000256" key="1">
    <source>
        <dbReference type="ARBA" id="ARBA00004496"/>
    </source>
</evidence>
<comment type="subcellular location">
    <subcellularLocation>
        <location evidence="1">Cytoplasm</location>
    </subcellularLocation>
</comment>
<keyword evidence="7" id="KW-1185">Reference proteome</keyword>
<dbReference type="Pfam" id="PF08622">
    <property type="entry name" value="Svf1"/>
    <property type="match status" value="1"/>
</dbReference>
<evidence type="ECO:0000256" key="3">
    <source>
        <dbReference type="ARBA" id="ARBA00022490"/>
    </source>
</evidence>
<evidence type="ECO:0000313" key="7">
    <source>
        <dbReference type="Proteomes" id="UP000000598"/>
    </source>
</evidence>
<dbReference type="GO" id="GO:0005737">
    <property type="term" value="C:cytoplasm"/>
    <property type="evidence" value="ECO:0007669"/>
    <property type="project" value="UniProtKB-SubCell"/>
</dbReference>
<dbReference type="PaxDb" id="284590-Q6CK65"/>
<dbReference type="RefSeq" id="XP_455674.1">
    <property type="nucleotide sequence ID" value="XM_455674.1"/>
</dbReference>
<dbReference type="PANTHER" id="PTHR47107">
    <property type="entry name" value="SVF1-LIKE PROTEIN YDR222W-RELATED"/>
    <property type="match status" value="1"/>
</dbReference>
<accession>Q6CK65</accession>
<dbReference type="InterPro" id="IPR033394">
    <property type="entry name" value="Svf1-like_C"/>
</dbReference>
<feature type="domain" description="Svf1-like C-terminal" evidence="5">
    <location>
        <begin position="274"/>
        <end position="429"/>
    </location>
</feature>
<protein>
    <submittedName>
        <fullName evidence="6">KLLA0F13200p</fullName>
    </submittedName>
</protein>
<dbReference type="InterPro" id="IPR013931">
    <property type="entry name" value="Svf1-like_N"/>
</dbReference>
<dbReference type="HOGENOM" id="CLU_030205_0_0_1"/>
<evidence type="ECO:0000313" key="6">
    <source>
        <dbReference type="EMBL" id="CAG98382.1"/>
    </source>
</evidence>
<dbReference type="EMBL" id="CR382126">
    <property type="protein sequence ID" value="CAG98382.1"/>
    <property type="molecule type" value="Genomic_DNA"/>
</dbReference>
<dbReference type="InParanoid" id="Q6CK65"/>
<sequence length="430" mass="48133">MGYFQPVGSVAGGEEIYDEINDVDGFSWQTYPHANHDSALGNALAKSGITKSSSQLIKKGSATKIETQTLYFCDQDSGYCGFIQFLNSSVLGGFYKSFEMNIKVFNVDKDRTNDSGSDNASEYIDYWKNVKLKKPSVFTPLEVSNQNMRFIFRKQCDPSWDEDTVGKKQRSRNFYQGAEAVPNESRIGTLSVEGQTEELSISLDVNIGKGFKIKPDGRSFFSRVPMRGNPNVDRCIRHVFAPNCTGSGHIVVNSKKIKFHSVPMVLITALQGLKPNSAAKSWNFAAFMSPRRTILCMEFTTPKEYGEQTVTISSDTNKITSSQRIYCGIQDKHKHVKHFGLTLDPKTGVEYPNIVEIPLPKKDGELCPTLLLGPLNLINVYDILQEMPTVLKGIVEKVEGINPYLYQFCQRTEVDDERAISLVETTFISP</sequence>
<comment type="similarity">
    <text evidence="2">Belongs to the SVF1 family.</text>
</comment>
<dbReference type="OMA" id="CMEFTTT"/>
<dbReference type="FunCoup" id="Q6CK65">
    <property type="interactions" value="64"/>
</dbReference>
<evidence type="ECO:0000256" key="2">
    <source>
        <dbReference type="ARBA" id="ARBA00009069"/>
    </source>
</evidence>